<dbReference type="GO" id="GO:0004615">
    <property type="term" value="F:phosphomannomutase activity"/>
    <property type="evidence" value="ECO:0007669"/>
    <property type="project" value="UniProtKB-EC"/>
</dbReference>
<dbReference type="Gene3D" id="3.40.120.10">
    <property type="entry name" value="Alpha-D-Glucose-1,6-Bisphosphate, subunit A, domain 3"/>
    <property type="match status" value="1"/>
</dbReference>
<dbReference type="SUPFAM" id="SSF53738">
    <property type="entry name" value="Phosphoglucomutase, first 3 domains"/>
    <property type="match status" value="1"/>
</dbReference>
<evidence type="ECO:0000256" key="3">
    <source>
        <dbReference type="ARBA" id="ARBA00022842"/>
    </source>
</evidence>
<dbReference type="EC" id="5.4.2.8" evidence="6"/>
<dbReference type="PROSITE" id="PS00710">
    <property type="entry name" value="PGM_PMM"/>
    <property type="match status" value="1"/>
</dbReference>
<dbReference type="InterPro" id="IPR016066">
    <property type="entry name" value="A-D-PHexomutase_CS"/>
</dbReference>
<organism evidence="6">
    <name type="scientific">hydrothermal vent metagenome</name>
    <dbReference type="NCBI Taxonomy" id="652676"/>
    <lineage>
        <taxon>unclassified sequences</taxon>
        <taxon>metagenomes</taxon>
        <taxon>ecological metagenomes</taxon>
    </lineage>
</organism>
<keyword evidence="4 6" id="KW-0413">Isomerase</keyword>
<dbReference type="AlphaFoldDB" id="A0A3B0VP79"/>
<evidence type="ECO:0000259" key="5">
    <source>
        <dbReference type="Pfam" id="PF02878"/>
    </source>
</evidence>
<evidence type="ECO:0000256" key="1">
    <source>
        <dbReference type="ARBA" id="ARBA00010231"/>
    </source>
</evidence>
<feature type="domain" description="Alpha-D-phosphohexomutase alpha/beta/alpha" evidence="5">
    <location>
        <begin position="4"/>
        <end position="119"/>
    </location>
</feature>
<dbReference type="EMBL" id="UOEU01000907">
    <property type="protein sequence ID" value="VAW42280.1"/>
    <property type="molecule type" value="Genomic_DNA"/>
</dbReference>
<feature type="non-terminal residue" evidence="6">
    <location>
        <position position="119"/>
    </location>
</feature>
<proteinExistence type="inferred from homology"/>
<keyword evidence="2" id="KW-0479">Metal-binding</keyword>
<comment type="similarity">
    <text evidence="1">Belongs to the phosphohexose mutase family.</text>
</comment>
<dbReference type="Pfam" id="PF02878">
    <property type="entry name" value="PGM_PMM_I"/>
    <property type="match status" value="1"/>
</dbReference>
<evidence type="ECO:0000313" key="6">
    <source>
        <dbReference type="EMBL" id="VAW42280.1"/>
    </source>
</evidence>
<dbReference type="InterPro" id="IPR005844">
    <property type="entry name" value="A-D-PHexomutase_a/b/a-I"/>
</dbReference>
<dbReference type="PANTHER" id="PTHR45745">
    <property type="entry name" value="PHOSPHOMANNOMUTASE 45A"/>
    <property type="match status" value="1"/>
</dbReference>
<evidence type="ECO:0000256" key="2">
    <source>
        <dbReference type="ARBA" id="ARBA00022723"/>
    </source>
</evidence>
<evidence type="ECO:0000256" key="4">
    <source>
        <dbReference type="ARBA" id="ARBA00023235"/>
    </source>
</evidence>
<gene>
    <name evidence="6" type="ORF">MNBD_CHLOROFLEXI01-3474</name>
</gene>
<dbReference type="PANTHER" id="PTHR45745:SF1">
    <property type="entry name" value="PHOSPHOGLUCOMUTASE 2B-RELATED"/>
    <property type="match status" value="1"/>
</dbReference>
<dbReference type="GO" id="GO:0006166">
    <property type="term" value="P:purine ribonucleoside salvage"/>
    <property type="evidence" value="ECO:0007669"/>
    <property type="project" value="TreeGrafter"/>
</dbReference>
<dbReference type="InterPro" id="IPR016055">
    <property type="entry name" value="A-D-PHexomutase_a/b/a-I/II/III"/>
</dbReference>
<name>A0A3B0VP79_9ZZZZ</name>
<sequence length="119" mass="13067">MTQIKFGTDGWRARIAEDYTFDNVRRCTQGFAHFLQQEGLAEKGVIIGHDMRFQAEFFAETAAEVMAANGIKVWLTDGATPTPTISYAVVDKKAGGAINITASHNPPWDCGFKVRDVNG</sequence>
<reference evidence="6" key="1">
    <citation type="submission" date="2018-06" db="EMBL/GenBank/DDBJ databases">
        <authorList>
            <person name="Zhirakovskaya E."/>
        </authorList>
    </citation>
    <scope>NUCLEOTIDE SEQUENCE</scope>
</reference>
<protein>
    <submittedName>
        <fullName evidence="6">Phosphomannomutase</fullName>
        <ecNumber evidence="6">5.4.2.8</ecNumber>
    </submittedName>
</protein>
<keyword evidence="3" id="KW-0460">Magnesium</keyword>
<dbReference type="GO" id="GO:0008973">
    <property type="term" value="F:phosphopentomutase activity"/>
    <property type="evidence" value="ECO:0007669"/>
    <property type="project" value="TreeGrafter"/>
</dbReference>
<accession>A0A3B0VP79</accession>
<dbReference type="GO" id="GO:0000287">
    <property type="term" value="F:magnesium ion binding"/>
    <property type="evidence" value="ECO:0007669"/>
    <property type="project" value="InterPro"/>
</dbReference>
<dbReference type="GO" id="GO:0005975">
    <property type="term" value="P:carbohydrate metabolic process"/>
    <property type="evidence" value="ECO:0007669"/>
    <property type="project" value="InterPro"/>
</dbReference>